<dbReference type="AlphaFoldDB" id="A0A7D5KSR7"/>
<feature type="transmembrane region" description="Helical" evidence="1">
    <location>
        <begin position="112"/>
        <end position="133"/>
    </location>
</feature>
<reference evidence="2 3" key="1">
    <citation type="submission" date="2020-07" db="EMBL/GenBank/DDBJ databases">
        <authorList>
            <person name="Cui H."/>
        </authorList>
    </citation>
    <scope>NUCLEOTIDE SEQUENCE [LARGE SCALE GENOMIC DNA]</scope>
    <source>
        <strain evidence="2 3">YPL8</strain>
    </source>
</reference>
<keyword evidence="1" id="KW-1133">Transmembrane helix</keyword>
<protein>
    <submittedName>
        <fullName evidence="2">YndJ family protein</fullName>
    </submittedName>
</protein>
<feature type="transmembrane region" description="Helical" evidence="1">
    <location>
        <begin position="56"/>
        <end position="75"/>
    </location>
</feature>
<gene>
    <name evidence="2" type="ORF">HYG82_12840</name>
</gene>
<accession>A0A7D5KSR7</accession>
<organism evidence="2 3">
    <name type="scientific">Natrinema halophilum</name>
    <dbReference type="NCBI Taxonomy" id="1699371"/>
    <lineage>
        <taxon>Archaea</taxon>
        <taxon>Methanobacteriati</taxon>
        <taxon>Methanobacteriota</taxon>
        <taxon>Stenosarchaea group</taxon>
        <taxon>Halobacteria</taxon>
        <taxon>Halobacteriales</taxon>
        <taxon>Natrialbaceae</taxon>
        <taxon>Natrinema</taxon>
    </lineage>
</organism>
<proteinExistence type="predicted"/>
<feature type="transmembrane region" description="Helical" evidence="1">
    <location>
        <begin position="219"/>
        <end position="240"/>
    </location>
</feature>
<feature type="transmembrane region" description="Helical" evidence="1">
    <location>
        <begin position="277"/>
        <end position="298"/>
    </location>
</feature>
<dbReference type="KEGG" id="haly:HYG82_12840"/>
<feature type="transmembrane region" description="Helical" evidence="1">
    <location>
        <begin position="246"/>
        <end position="268"/>
    </location>
</feature>
<feature type="transmembrane region" description="Helical" evidence="1">
    <location>
        <begin position="87"/>
        <end position="106"/>
    </location>
</feature>
<sequence>MTDLEPTHRPRTRPASGTRLRLAGRRMTDLSAALGAVLWFVLAAGVGGAFDLSTVELYVALAALVLVPLGIGIAVSARDTNVFTRHYSVVILGQPPAALAVVGALAAPQGTLTAMALVVPWLGVTGIIALFGLRRLLSRGIGPLPALAIDVALLYVPVAAAALFLHVAGIALRFAPIIVLLTAVHFHYAGFVLPLVVGRVGRRLTGDVGGFAPTAAGRVATASTLVIIVGIAMIAVGITFSPLIELLAVVCFATAVAGFAVLLVWAVVPAVPRLPGLLLTVASLSILWTMALALAFAVSSLPGTPSVVTIPEMLRWHGSVNAGGFALPAILAVRLLERVDESSA</sequence>
<feature type="transmembrane region" description="Helical" evidence="1">
    <location>
        <begin position="30"/>
        <end position="50"/>
    </location>
</feature>
<name>A0A7D5KSR7_9EURY</name>
<evidence type="ECO:0000256" key="1">
    <source>
        <dbReference type="SAM" id="Phobius"/>
    </source>
</evidence>
<dbReference type="Proteomes" id="UP000509241">
    <property type="component" value="Chromosome"/>
</dbReference>
<feature type="transmembrane region" description="Helical" evidence="1">
    <location>
        <begin position="174"/>
        <end position="198"/>
    </location>
</feature>
<dbReference type="EMBL" id="CP058601">
    <property type="protein sequence ID" value="QLG49684.1"/>
    <property type="molecule type" value="Genomic_DNA"/>
</dbReference>
<evidence type="ECO:0000313" key="2">
    <source>
        <dbReference type="EMBL" id="QLG49684.1"/>
    </source>
</evidence>
<feature type="transmembrane region" description="Helical" evidence="1">
    <location>
        <begin position="145"/>
        <end position="168"/>
    </location>
</feature>
<dbReference type="Pfam" id="PF14158">
    <property type="entry name" value="YndJ"/>
    <property type="match status" value="1"/>
</dbReference>
<feature type="transmembrane region" description="Helical" evidence="1">
    <location>
        <begin position="318"/>
        <end position="336"/>
    </location>
</feature>
<keyword evidence="1" id="KW-0472">Membrane</keyword>
<dbReference type="InterPro" id="IPR025450">
    <property type="entry name" value="YndJ-like"/>
</dbReference>
<dbReference type="OrthoDB" id="206175at2157"/>
<evidence type="ECO:0000313" key="3">
    <source>
        <dbReference type="Proteomes" id="UP000509241"/>
    </source>
</evidence>
<keyword evidence="3" id="KW-1185">Reference proteome</keyword>
<keyword evidence="1" id="KW-0812">Transmembrane</keyword>